<evidence type="ECO:0000256" key="9">
    <source>
        <dbReference type="PIRSR" id="PIRSR601929-2"/>
    </source>
</evidence>
<feature type="binding site" evidence="8">
    <location>
        <position position="139"/>
    </location>
    <ligand>
        <name>oxalate</name>
        <dbReference type="ChEBI" id="CHEBI:30623"/>
    </ligand>
</feature>
<evidence type="ECO:0000256" key="8">
    <source>
        <dbReference type="PIRSR" id="PIRSR601929-1"/>
    </source>
</evidence>
<sequence length="240" mass="25674">MLHTLFNIFLYSCQSLSKSSFLLSIMRSYLLLLGLMVMSCSLASASDPSPLQDFCVAAPPTPVLVNGLACKDAKLVEADDFLFRGIHLMGNTSTDVGSKVTPVSVAELPGLNTLGISLARVDFAPWGINPPHTHPRATEILTVLEGNLQVGFVTSNPENRLITKVIGKGDVFVFPIGLIHYQRNVGNGYAVALASLSSQNPGVITIGNAVFGSNPDVDGDVLAKAFHVDKNVIYEIQSKF</sequence>
<keyword evidence="6 10" id="KW-1015">Disulfide bond</keyword>
<protein>
    <recommendedName>
        <fullName evidence="11">Germin-like protein</fullName>
    </recommendedName>
</protein>
<comment type="subcellular location">
    <subcellularLocation>
        <location evidence="1 11">Secreted</location>
        <location evidence="1 11">Extracellular space</location>
        <location evidence="1 11">Apoplast</location>
    </subcellularLocation>
</comment>
<feature type="binding site" evidence="8">
    <location>
        <position position="129"/>
    </location>
    <ligand>
        <name>oxalate</name>
        <dbReference type="ChEBI" id="CHEBI:30623"/>
    </ligand>
</feature>
<dbReference type="InterPro" id="IPR006045">
    <property type="entry name" value="Cupin_1"/>
</dbReference>
<dbReference type="EMBL" id="OX465085">
    <property type="protein sequence ID" value="CAI9303809.1"/>
    <property type="molecule type" value="Genomic_DNA"/>
</dbReference>
<dbReference type="InterPro" id="IPR011051">
    <property type="entry name" value="RmlC_Cupin_sf"/>
</dbReference>
<keyword evidence="7 8" id="KW-0464">Manganese</keyword>
<feature type="domain" description="Cupin type-1" evidence="12">
    <location>
        <begin position="84"/>
        <end position="234"/>
    </location>
</feature>
<dbReference type="CDD" id="cd02241">
    <property type="entry name" value="cupin_OxOx"/>
    <property type="match status" value="1"/>
</dbReference>
<dbReference type="Pfam" id="PF00190">
    <property type="entry name" value="Cupin_1"/>
    <property type="match status" value="1"/>
</dbReference>
<dbReference type="AlphaFoldDB" id="A0AA36A3A1"/>
<accession>A0AA36A3A1</accession>
<evidence type="ECO:0000256" key="4">
    <source>
        <dbReference type="ARBA" id="ARBA00022525"/>
    </source>
</evidence>
<dbReference type="InterPro" id="IPR019780">
    <property type="entry name" value="Germin_Mn-BS"/>
</dbReference>
<dbReference type="GO" id="GO:0048046">
    <property type="term" value="C:apoplast"/>
    <property type="evidence" value="ECO:0007669"/>
    <property type="project" value="UniProtKB-SubCell"/>
</dbReference>
<evidence type="ECO:0000313" key="14">
    <source>
        <dbReference type="Proteomes" id="UP001177003"/>
    </source>
</evidence>
<feature type="binding site" evidence="9">
    <location>
        <position position="134"/>
    </location>
    <ligand>
        <name>Mn(2+)</name>
        <dbReference type="ChEBI" id="CHEBI:29035"/>
    </ligand>
</feature>
<evidence type="ECO:0000256" key="1">
    <source>
        <dbReference type="ARBA" id="ARBA00004271"/>
    </source>
</evidence>
<evidence type="ECO:0000256" key="2">
    <source>
        <dbReference type="ARBA" id="ARBA00007456"/>
    </source>
</evidence>
<dbReference type="GO" id="GO:0030145">
    <property type="term" value="F:manganese ion binding"/>
    <property type="evidence" value="ECO:0007669"/>
    <property type="project" value="UniProtKB-UniRule"/>
</dbReference>
<evidence type="ECO:0000259" key="12">
    <source>
        <dbReference type="SMART" id="SM00835"/>
    </source>
</evidence>
<evidence type="ECO:0000256" key="7">
    <source>
        <dbReference type="ARBA" id="ARBA00023211"/>
    </source>
</evidence>
<keyword evidence="14" id="KW-1185">Reference proteome</keyword>
<feature type="binding site" evidence="9">
    <location>
        <position position="132"/>
    </location>
    <ligand>
        <name>Mn(2+)</name>
        <dbReference type="ChEBI" id="CHEBI:29035"/>
    </ligand>
</feature>
<evidence type="ECO:0000313" key="13">
    <source>
        <dbReference type="EMBL" id="CAI9303809.1"/>
    </source>
</evidence>
<dbReference type="PANTHER" id="PTHR31238">
    <property type="entry name" value="GERMIN-LIKE PROTEIN SUBFAMILY 3 MEMBER 3"/>
    <property type="match status" value="1"/>
</dbReference>
<comment type="similarity">
    <text evidence="2 11">Belongs to the germin family.</text>
</comment>
<dbReference type="Gene3D" id="2.60.120.10">
    <property type="entry name" value="Jelly Rolls"/>
    <property type="match status" value="1"/>
</dbReference>
<feature type="binding site" evidence="9">
    <location>
        <position position="139"/>
    </location>
    <ligand>
        <name>Mn(2+)</name>
        <dbReference type="ChEBI" id="CHEBI:29035"/>
    </ligand>
</feature>
<dbReference type="PRINTS" id="PR00325">
    <property type="entry name" value="GERMIN"/>
</dbReference>
<gene>
    <name evidence="13" type="ORF">LSALG_LOCUS42224</name>
</gene>
<dbReference type="InterPro" id="IPR014710">
    <property type="entry name" value="RmlC-like_jellyroll"/>
</dbReference>
<evidence type="ECO:0000256" key="3">
    <source>
        <dbReference type="ARBA" id="ARBA00022523"/>
    </source>
</evidence>
<feature type="disulfide bond" evidence="10">
    <location>
        <begin position="55"/>
        <end position="70"/>
    </location>
</feature>
<dbReference type="InterPro" id="IPR001929">
    <property type="entry name" value="Germin"/>
</dbReference>
<evidence type="ECO:0000256" key="5">
    <source>
        <dbReference type="ARBA" id="ARBA00022723"/>
    </source>
</evidence>
<keyword evidence="5 8" id="KW-0479">Metal-binding</keyword>
<feature type="binding site" evidence="8">
    <location>
        <position position="134"/>
    </location>
    <ligand>
        <name>oxalate</name>
        <dbReference type="ChEBI" id="CHEBI:30623"/>
    </ligand>
</feature>
<feature type="binding site" evidence="9">
    <location>
        <position position="180"/>
    </location>
    <ligand>
        <name>Mn(2+)</name>
        <dbReference type="ChEBI" id="CHEBI:29035"/>
    </ligand>
</feature>
<evidence type="ECO:0000256" key="11">
    <source>
        <dbReference type="RuleBase" id="RU366015"/>
    </source>
</evidence>
<dbReference type="FunFam" id="2.60.120.10:FF:000005">
    <property type="entry name" value="Germin-like protein subfamily 1 member 8"/>
    <property type="match status" value="1"/>
</dbReference>
<dbReference type="SMART" id="SM00835">
    <property type="entry name" value="Cupin_1"/>
    <property type="match status" value="1"/>
</dbReference>
<evidence type="ECO:0000256" key="6">
    <source>
        <dbReference type="ARBA" id="ARBA00023157"/>
    </source>
</evidence>
<dbReference type="SUPFAM" id="SSF51182">
    <property type="entry name" value="RmlC-like cupins"/>
    <property type="match status" value="1"/>
</dbReference>
<organism evidence="13 14">
    <name type="scientific">Lactuca saligna</name>
    <name type="common">Willowleaf lettuce</name>
    <dbReference type="NCBI Taxonomy" id="75948"/>
    <lineage>
        <taxon>Eukaryota</taxon>
        <taxon>Viridiplantae</taxon>
        <taxon>Streptophyta</taxon>
        <taxon>Embryophyta</taxon>
        <taxon>Tracheophyta</taxon>
        <taxon>Spermatophyta</taxon>
        <taxon>Magnoliopsida</taxon>
        <taxon>eudicotyledons</taxon>
        <taxon>Gunneridae</taxon>
        <taxon>Pentapetalae</taxon>
        <taxon>asterids</taxon>
        <taxon>campanulids</taxon>
        <taxon>Asterales</taxon>
        <taxon>Asteraceae</taxon>
        <taxon>Cichorioideae</taxon>
        <taxon>Cichorieae</taxon>
        <taxon>Lactucinae</taxon>
        <taxon>Lactuca</taxon>
    </lineage>
</organism>
<evidence type="ECO:0000256" key="10">
    <source>
        <dbReference type="PIRSR" id="PIRSR601929-3"/>
    </source>
</evidence>
<keyword evidence="4 11" id="KW-0964">Secreted</keyword>
<keyword evidence="3 11" id="KW-0052">Apoplast</keyword>
<name>A0AA36A3A1_LACSI</name>
<proteinExistence type="inferred from homology"/>
<reference evidence="13" key="1">
    <citation type="submission" date="2023-04" db="EMBL/GenBank/DDBJ databases">
        <authorList>
            <person name="Vijverberg K."/>
            <person name="Xiong W."/>
            <person name="Schranz E."/>
        </authorList>
    </citation>
    <scope>NUCLEOTIDE SEQUENCE</scope>
</reference>
<dbReference type="PROSITE" id="PS00725">
    <property type="entry name" value="GERMIN"/>
    <property type="match status" value="1"/>
</dbReference>
<dbReference type="Proteomes" id="UP001177003">
    <property type="component" value="Chromosome 9"/>
</dbReference>